<dbReference type="OrthoDB" id="264239at2"/>
<reference evidence="4 5" key="1">
    <citation type="journal article" date="2003" name="Proc. Natl. Acad. Sci. U.S.A.">
        <title>Complete genome sequence of the marine planctomycete Pirellula sp. strain 1.</title>
        <authorList>
            <person name="Gloeckner F.O."/>
            <person name="Kube M."/>
            <person name="Bauer M."/>
            <person name="Teeling H."/>
            <person name="Lombardot T."/>
            <person name="Ludwig W."/>
            <person name="Gade D."/>
            <person name="Beck A."/>
            <person name="Borzym K."/>
            <person name="Heitmann K."/>
            <person name="Rabus R."/>
            <person name="Schlesner H."/>
            <person name="Amann R."/>
            <person name="Reinhardt R."/>
        </authorList>
    </citation>
    <scope>NUCLEOTIDE SEQUENCE [LARGE SCALE GENOMIC DNA]</scope>
    <source>
        <strain evidence="5">DSM 10527 / NCIMB 13988 / SH1</strain>
    </source>
</reference>
<keyword evidence="5" id="KW-1185">Reference proteome</keyword>
<dbReference type="InterPro" id="IPR001940">
    <property type="entry name" value="Peptidase_S1C"/>
</dbReference>
<protein>
    <submittedName>
        <fullName evidence="4">Serine proteinase, HtrA/DegQ/DegS family</fullName>
        <ecNumber evidence="4">3.4.21.-</ecNumber>
    </submittedName>
</protein>
<evidence type="ECO:0000256" key="2">
    <source>
        <dbReference type="ARBA" id="ARBA00022801"/>
    </source>
</evidence>
<dbReference type="eggNOG" id="COG0265">
    <property type="taxonomic scope" value="Bacteria"/>
</dbReference>
<dbReference type="KEGG" id="rba:RB7368"/>
<dbReference type="Proteomes" id="UP000001025">
    <property type="component" value="Chromosome"/>
</dbReference>
<proteinExistence type="predicted"/>
<dbReference type="Pfam" id="PF13365">
    <property type="entry name" value="Trypsin_2"/>
    <property type="match status" value="1"/>
</dbReference>
<keyword evidence="2 4" id="KW-0378">Hydrolase</keyword>
<dbReference type="InterPro" id="IPR036034">
    <property type="entry name" value="PDZ_sf"/>
</dbReference>
<evidence type="ECO:0000259" key="3">
    <source>
        <dbReference type="SMART" id="SM00228"/>
    </source>
</evidence>
<dbReference type="GO" id="GO:0006508">
    <property type="term" value="P:proteolysis"/>
    <property type="evidence" value="ECO:0007669"/>
    <property type="project" value="UniProtKB-KW"/>
</dbReference>
<dbReference type="PANTHER" id="PTHR43343:SF3">
    <property type="entry name" value="PROTEASE DO-LIKE 8, CHLOROPLASTIC"/>
    <property type="match status" value="1"/>
</dbReference>
<dbReference type="Pfam" id="PF13180">
    <property type="entry name" value="PDZ_2"/>
    <property type="match status" value="1"/>
</dbReference>
<organism evidence="4 5">
    <name type="scientific">Rhodopirellula baltica (strain DSM 10527 / NCIMB 13988 / SH1)</name>
    <dbReference type="NCBI Taxonomy" id="243090"/>
    <lineage>
        <taxon>Bacteria</taxon>
        <taxon>Pseudomonadati</taxon>
        <taxon>Planctomycetota</taxon>
        <taxon>Planctomycetia</taxon>
        <taxon>Pirellulales</taxon>
        <taxon>Pirellulaceae</taxon>
        <taxon>Rhodopirellula</taxon>
    </lineage>
</organism>
<keyword evidence="1" id="KW-0645">Protease</keyword>
<sequence length="377" mass="40746">MVHRASQPTSGSSRWRCIMSGVPKLSRLATAPSHAGKDPASLLRLLLGCITASLIVFLASEKSWAQPSMARPSDQVQSKMVKVYGAGGLSGLEAYQSGFLVSPAGHIATAWSYVLDVDPVVILHDGRRFESKIVGFEPALELAVLKIEADDLSFFPIPESDNVSWGDPVLAVSNLFGIATGNEPASVMQGRVAAKTKLDARRGTFQTPYRGEVLLLDLVANNPGAAGGALVDPEGQFLGMLGKELRDRKTGVWLNYAIPAGVLRQPIGDIIAGRKTTLPDESNPVLPRDKSHSPIGLGIGLIPDVLENTPAFIDFIEKDSPAARVDLRPDDLIVLANGRRVSHQRALRDLLRRIDRRDQVALVVQRDNEILDLVLRP</sequence>
<dbReference type="PATRIC" id="fig|243090.15.peg.3555"/>
<dbReference type="SUPFAM" id="SSF50494">
    <property type="entry name" value="Trypsin-like serine proteases"/>
    <property type="match status" value="1"/>
</dbReference>
<dbReference type="InterPro" id="IPR009003">
    <property type="entry name" value="Peptidase_S1_PA"/>
</dbReference>
<dbReference type="EC" id="3.4.21.-" evidence="4"/>
<dbReference type="SUPFAM" id="SSF50156">
    <property type="entry name" value="PDZ domain-like"/>
    <property type="match status" value="1"/>
</dbReference>
<dbReference type="Gene3D" id="2.30.42.10">
    <property type="match status" value="1"/>
</dbReference>
<dbReference type="HOGENOM" id="CLU_798475_0_0_0"/>
<dbReference type="GO" id="GO:0004252">
    <property type="term" value="F:serine-type endopeptidase activity"/>
    <property type="evidence" value="ECO:0007669"/>
    <property type="project" value="InterPro"/>
</dbReference>
<dbReference type="PRINTS" id="PR00834">
    <property type="entry name" value="PROTEASES2C"/>
</dbReference>
<accession>Q7UNU5</accession>
<evidence type="ECO:0000256" key="1">
    <source>
        <dbReference type="ARBA" id="ARBA00022670"/>
    </source>
</evidence>
<name>Q7UNU5_RHOBA</name>
<dbReference type="InterPro" id="IPR051201">
    <property type="entry name" value="Chloro_Bact_Ser_Proteases"/>
</dbReference>
<dbReference type="EnsemblBacteria" id="CAD75320">
    <property type="protein sequence ID" value="CAD75320"/>
    <property type="gene ID" value="RB7368"/>
</dbReference>
<dbReference type="AlphaFoldDB" id="Q7UNU5"/>
<evidence type="ECO:0000313" key="4">
    <source>
        <dbReference type="EMBL" id="CAD75320.1"/>
    </source>
</evidence>
<dbReference type="Gene3D" id="2.40.10.120">
    <property type="match status" value="1"/>
</dbReference>
<dbReference type="InterPro" id="IPR001478">
    <property type="entry name" value="PDZ"/>
</dbReference>
<feature type="domain" description="PDZ" evidence="3">
    <location>
        <begin position="295"/>
        <end position="368"/>
    </location>
</feature>
<evidence type="ECO:0000313" key="5">
    <source>
        <dbReference type="Proteomes" id="UP000001025"/>
    </source>
</evidence>
<dbReference type="InParanoid" id="Q7UNU5"/>
<dbReference type="EMBL" id="BX294146">
    <property type="protein sequence ID" value="CAD75320.1"/>
    <property type="molecule type" value="Genomic_DNA"/>
</dbReference>
<gene>
    <name evidence="4" type="primary">degP</name>
    <name evidence="4" type="synonym">htrA</name>
    <name evidence="4" type="ordered locus">RB7368</name>
</gene>
<dbReference type="STRING" id="243090.RB7368"/>
<dbReference type="SMART" id="SM00228">
    <property type="entry name" value="PDZ"/>
    <property type="match status" value="1"/>
</dbReference>
<dbReference type="PANTHER" id="PTHR43343">
    <property type="entry name" value="PEPTIDASE S12"/>
    <property type="match status" value="1"/>
</dbReference>